<comment type="pathway">
    <text evidence="4">Purine metabolism; GMP biosynthesis via salvage pathway; GMP from guanine: step 1/1.</text>
</comment>
<comment type="cofactor">
    <cofactor evidence="1 15">
        <name>Mg(2+)</name>
        <dbReference type="ChEBI" id="CHEBI:18420"/>
    </cofactor>
</comment>
<keyword evidence="9 15" id="KW-0479">Metal-binding</keyword>
<dbReference type="GO" id="GO:0046100">
    <property type="term" value="P:hypoxanthine metabolic process"/>
    <property type="evidence" value="ECO:0007669"/>
    <property type="project" value="TreeGrafter"/>
</dbReference>
<dbReference type="UniPathway" id="UPA00591">
    <property type="reaction ID" value="UER00648"/>
</dbReference>
<dbReference type="CDD" id="cd06223">
    <property type="entry name" value="PRTases_typeI"/>
    <property type="match status" value="1"/>
</dbReference>
<comment type="similarity">
    <text evidence="5 15">Belongs to the purine/pyrimidine phosphoribosyltransferase family.</text>
</comment>
<gene>
    <name evidence="17" type="primary">hpt</name>
    <name evidence="17" type="ORF">CP520_02310</name>
</gene>
<evidence type="ECO:0000256" key="10">
    <source>
        <dbReference type="ARBA" id="ARBA00022726"/>
    </source>
</evidence>
<dbReference type="OrthoDB" id="9802824at2"/>
<evidence type="ECO:0000256" key="11">
    <source>
        <dbReference type="ARBA" id="ARBA00022741"/>
    </source>
</evidence>
<dbReference type="GO" id="GO:0000166">
    <property type="term" value="F:nucleotide binding"/>
    <property type="evidence" value="ECO:0007669"/>
    <property type="project" value="UniProtKB-KW"/>
</dbReference>
<name>A0A291IRL3_9MOLU</name>
<dbReference type="InterPro" id="IPR005904">
    <property type="entry name" value="Hxn_phspho_trans"/>
</dbReference>
<evidence type="ECO:0000256" key="5">
    <source>
        <dbReference type="ARBA" id="ARBA00008391"/>
    </source>
</evidence>
<keyword evidence="10 15" id="KW-0660">Purine salvage</keyword>
<dbReference type="AlphaFoldDB" id="A0A291IRL3"/>
<evidence type="ECO:0000256" key="3">
    <source>
        <dbReference type="ARBA" id="ARBA00004669"/>
    </source>
</evidence>
<dbReference type="GO" id="GO:0005829">
    <property type="term" value="C:cytosol"/>
    <property type="evidence" value="ECO:0007669"/>
    <property type="project" value="TreeGrafter"/>
</dbReference>
<dbReference type="EC" id="2.4.2.8" evidence="15"/>
<evidence type="ECO:0000256" key="4">
    <source>
        <dbReference type="ARBA" id="ARBA00004676"/>
    </source>
</evidence>
<evidence type="ECO:0000259" key="16">
    <source>
        <dbReference type="Pfam" id="PF00156"/>
    </source>
</evidence>
<sequence>MMKKHPLVKEILFTNEQIEEATKKVATQVSDYYKAQNDIWENTVLILGLLKGCVPFYASFLKHFDYECETDFMVVSSYRGTTKTSGDPKIVLDVNTTVKGKDILIVEDVIDSGLTLKYIKAYLMSRGAKSVKIVTLIDKRNKNRVSGIEADWHCFTMGEEFIVGFGLDYQERLRNLPYIGIIDEEKRKNWKW</sequence>
<dbReference type="InterPro" id="IPR050408">
    <property type="entry name" value="HGPRT"/>
</dbReference>
<comment type="pathway">
    <text evidence="3 15">Purine metabolism; IMP biosynthesis via salvage pathway; IMP from hypoxanthine: step 1/1.</text>
</comment>
<evidence type="ECO:0000256" key="8">
    <source>
        <dbReference type="ARBA" id="ARBA00022679"/>
    </source>
</evidence>
<dbReference type="GO" id="GO:0032263">
    <property type="term" value="P:GMP salvage"/>
    <property type="evidence" value="ECO:0007669"/>
    <property type="project" value="TreeGrafter"/>
</dbReference>
<keyword evidence="8 15" id="KW-0808">Transferase</keyword>
<keyword evidence="18" id="KW-1185">Reference proteome</keyword>
<evidence type="ECO:0000256" key="7">
    <source>
        <dbReference type="ARBA" id="ARBA00022676"/>
    </source>
</evidence>
<evidence type="ECO:0000256" key="6">
    <source>
        <dbReference type="ARBA" id="ARBA00022490"/>
    </source>
</evidence>
<evidence type="ECO:0000256" key="13">
    <source>
        <dbReference type="ARBA" id="ARBA00048811"/>
    </source>
</evidence>
<reference evidence="17 18" key="1">
    <citation type="submission" date="2017-09" db="EMBL/GenBank/DDBJ databases">
        <title>SPAdes assembly of the Mesoplasma lactucae genome.</title>
        <authorList>
            <person name="Knight T.F."/>
            <person name="Rubinstein R."/>
            <person name="Citino T."/>
        </authorList>
    </citation>
    <scope>NUCLEOTIDE SEQUENCE [LARGE SCALE GENOMIC DNA]</scope>
    <source>
        <strain evidence="17 18">831-C4</strain>
    </source>
</reference>
<dbReference type="GO" id="GO:0032264">
    <property type="term" value="P:IMP salvage"/>
    <property type="evidence" value="ECO:0007669"/>
    <property type="project" value="UniProtKB-UniPathway"/>
</dbReference>
<dbReference type="GO" id="GO:0004422">
    <property type="term" value="F:hypoxanthine phosphoribosyltransferase activity"/>
    <property type="evidence" value="ECO:0007669"/>
    <property type="project" value="InterPro"/>
</dbReference>
<proteinExistence type="inferred from homology"/>
<keyword evidence="6 15" id="KW-0963">Cytoplasm</keyword>
<dbReference type="InterPro" id="IPR000836">
    <property type="entry name" value="PRTase_dom"/>
</dbReference>
<comment type="catalytic activity">
    <reaction evidence="13">
        <text>GMP + diphosphate = guanine + 5-phospho-alpha-D-ribose 1-diphosphate</text>
        <dbReference type="Rhea" id="RHEA:25424"/>
        <dbReference type="ChEBI" id="CHEBI:16235"/>
        <dbReference type="ChEBI" id="CHEBI:33019"/>
        <dbReference type="ChEBI" id="CHEBI:58017"/>
        <dbReference type="ChEBI" id="CHEBI:58115"/>
        <dbReference type="EC" id="2.4.2.8"/>
    </reaction>
    <physiologicalReaction direction="right-to-left" evidence="13">
        <dbReference type="Rhea" id="RHEA:25426"/>
    </physiologicalReaction>
</comment>
<dbReference type="EMBL" id="CP023668">
    <property type="protein sequence ID" value="ATG97575.1"/>
    <property type="molecule type" value="Genomic_DNA"/>
</dbReference>
<dbReference type="Gene3D" id="3.40.50.2020">
    <property type="match status" value="1"/>
</dbReference>
<evidence type="ECO:0000313" key="17">
    <source>
        <dbReference type="EMBL" id="ATG97575.1"/>
    </source>
</evidence>
<dbReference type="NCBIfam" id="TIGR01203">
    <property type="entry name" value="HGPRTase"/>
    <property type="match status" value="1"/>
</dbReference>
<dbReference type="PANTHER" id="PTHR43340">
    <property type="entry name" value="HYPOXANTHINE-GUANINE PHOSPHORIBOSYLTRANSFERASE"/>
    <property type="match status" value="1"/>
</dbReference>
<protein>
    <recommendedName>
        <fullName evidence="15">Hypoxanthine phosphoribosyltransferase</fullName>
        <ecNumber evidence="15">2.4.2.8</ecNumber>
    </recommendedName>
</protein>
<dbReference type="GO" id="GO:0006178">
    <property type="term" value="P:guanine salvage"/>
    <property type="evidence" value="ECO:0007669"/>
    <property type="project" value="TreeGrafter"/>
</dbReference>
<evidence type="ECO:0000313" key="18">
    <source>
        <dbReference type="Proteomes" id="UP000232227"/>
    </source>
</evidence>
<keyword evidence="11 15" id="KW-0547">Nucleotide-binding</keyword>
<keyword evidence="7 15" id="KW-0328">Glycosyltransferase</keyword>
<dbReference type="GO" id="GO:0000287">
    <property type="term" value="F:magnesium ion binding"/>
    <property type="evidence" value="ECO:0007669"/>
    <property type="project" value="TreeGrafter"/>
</dbReference>
<comment type="subcellular location">
    <subcellularLocation>
        <location evidence="2 15">Cytoplasm</location>
    </subcellularLocation>
</comment>
<dbReference type="RefSeq" id="WP_096862863.1">
    <property type="nucleotide sequence ID" value="NZ_CP023668.1"/>
</dbReference>
<evidence type="ECO:0000256" key="2">
    <source>
        <dbReference type="ARBA" id="ARBA00004496"/>
    </source>
</evidence>
<dbReference type="Proteomes" id="UP000232227">
    <property type="component" value="Chromosome"/>
</dbReference>
<keyword evidence="12 15" id="KW-0460">Magnesium</keyword>
<dbReference type="PANTHER" id="PTHR43340:SF1">
    <property type="entry name" value="HYPOXANTHINE PHOSPHORIBOSYLTRANSFERASE"/>
    <property type="match status" value="1"/>
</dbReference>
<dbReference type="InterPro" id="IPR029057">
    <property type="entry name" value="PRTase-like"/>
</dbReference>
<dbReference type="GO" id="GO:0006166">
    <property type="term" value="P:purine ribonucleoside salvage"/>
    <property type="evidence" value="ECO:0007669"/>
    <property type="project" value="UniProtKB-KW"/>
</dbReference>
<feature type="domain" description="Phosphoribosyltransferase" evidence="16">
    <location>
        <begin position="15"/>
        <end position="170"/>
    </location>
</feature>
<accession>A0A291IRL3</accession>
<evidence type="ECO:0000256" key="1">
    <source>
        <dbReference type="ARBA" id="ARBA00001946"/>
    </source>
</evidence>
<dbReference type="SUPFAM" id="SSF53271">
    <property type="entry name" value="PRTase-like"/>
    <property type="match status" value="1"/>
</dbReference>
<organism evidence="17 18">
    <name type="scientific">Mesoplasma lactucae ATCC 49193</name>
    <dbReference type="NCBI Taxonomy" id="81460"/>
    <lineage>
        <taxon>Bacteria</taxon>
        <taxon>Bacillati</taxon>
        <taxon>Mycoplasmatota</taxon>
        <taxon>Mollicutes</taxon>
        <taxon>Entomoplasmatales</taxon>
        <taxon>Entomoplasmataceae</taxon>
        <taxon>Mesoplasma</taxon>
    </lineage>
</organism>
<evidence type="ECO:0000256" key="14">
    <source>
        <dbReference type="ARBA" id="ARBA00049402"/>
    </source>
</evidence>
<evidence type="ECO:0000256" key="9">
    <source>
        <dbReference type="ARBA" id="ARBA00022723"/>
    </source>
</evidence>
<evidence type="ECO:0000256" key="15">
    <source>
        <dbReference type="RuleBase" id="RU364099"/>
    </source>
</evidence>
<dbReference type="GO" id="GO:0052657">
    <property type="term" value="F:guanine phosphoribosyltransferase activity"/>
    <property type="evidence" value="ECO:0007669"/>
    <property type="project" value="RHEA"/>
</dbReference>
<dbReference type="Pfam" id="PF00156">
    <property type="entry name" value="Pribosyltran"/>
    <property type="match status" value="1"/>
</dbReference>
<evidence type="ECO:0000256" key="12">
    <source>
        <dbReference type="ARBA" id="ARBA00022842"/>
    </source>
</evidence>
<dbReference type="KEGG" id="mlac:CP520_02310"/>
<comment type="catalytic activity">
    <reaction evidence="14">
        <text>IMP + diphosphate = hypoxanthine + 5-phospho-alpha-D-ribose 1-diphosphate</text>
        <dbReference type="Rhea" id="RHEA:17973"/>
        <dbReference type="ChEBI" id="CHEBI:17368"/>
        <dbReference type="ChEBI" id="CHEBI:33019"/>
        <dbReference type="ChEBI" id="CHEBI:58017"/>
        <dbReference type="ChEBI" id="CHEBI:58053"/>
        <dbReference type="EC" id="2.4.2.8"/>
    </reaction>
    <physiologicalReaction direction="right-to-left" evidence="14">
        <dbReference type="Rhea" id="RHEA:17975"/>
    </physiologicalReaction>
</comment>